<dbReference type="InterPro" id="IPR027417">
    <property type="entry name" value="P-loop_NTPase"/>
</dbReference>
<dbReference type="InterPro" id="IPR003439">
    <property type="entry name" value="ABC_transporter-like_ATP-bd"/>
</dbReference>
<name>A0A062XU13_9BACT</name>
<keyword evidence="2" id="KW-0813">Transport</keyword>
<comment type="similarity">
    <text evidence="1">Belongs to the ABC transporter superfamily.</text>
</comment>
<evidence type="ECO:0000256" key="2">
    <source>
        <dbReference type="ARBA" id="ARBA00022448"/>
    </source>
</evidence>
<dbReference type="EMBL" id="JMFG01000056">
    <property type="protein sequence ID" value="KDA52839.1"/>
    <property type="molecule type" value="Genomic_DNA"/>
</dbReference>
<dbReference type="InterPro" id="IPR003593">
    <property type="entry name" value="AAA+_ATPase"/>
</dbReference>
<dbReference type="PANTHER" id="PTHR43820:SF4">
    <property type="entry name" value="HIGH-AFFINITY BRANCHED-CHAIN AMINO ACID TRANSPORT ATP-BINDING PROTEIN LIVF"/>
    <property type="match status" value="1"/>
</dbReference>
<dbReference type="SUPFAM" id="SSF52540">
    <property type="entry name" value="P-loop containing nucleoside triphosphate hydrolases"/>
    <property type="match status" value="1"/>
</dbReference>
<dbReference type="PROSITE" id="PS50893">
    <property type="entry name" value="ABC_TRANSPORTER_2"/>
    <property type="match status" value="1"/>
</dbReference>
<dbReference type="OrthoDB" id="9805130at2"/>
<dbReference type="RefSeq" id="WP_152544069.1">
    <property type="nucleotide sequence ID" value="NZ_JMFG01000056.1"/>
</dbReference>
<dbReference type="PANTHER" id="PTHR43820">
    <property type="entry name" value="HIGH-AFFINITY BRANCHED-CHAIN AMINO ACID TRANSPORT ATP-BINDING PROTEIN LIVF"/>
    <property type="match status" value="1"/>
</dbReference>
<evidence type="ECO:0000256" key="4">
    <source>
        <dbReference type="ARBA" id="ARBA00022840"/>
    </source>
</evidence>
<dbReference type="GO" id="GO:0015807">
    <property type="term" value="P:L-amino acid transport"/>
    <property type="evidence" value="ECO:0007669"/>
    <property type="project" value="TreeGrafter"/>
</dbReference>
<keyword evidence="3" id="KW-0547">Nucleotide-binding</keyword>
<evidence type="ECO:0000256" key="1">
    <source>
        <dbReference type="ARBA" id="ARBA00005417"/>
    </source>
</evidence>
<gene>
    <name evidence="7" type="ORF">EG19_10165</name>
</gene>
<dbReference type="PROSITE" id="PS00211">
    <property type="entry name" value="ABC_TRANSPORTER_1"/>
    <property type="match status" value="1"/>
</dbReference>
<evidence type="ECO:0000256" key="3">
    <source>
        <dbReference type="ARBA" id="ARBA00022741"/>
    </source>
</evidence>
<evidence type="ECO:0000313" key="8">
    <source>
        <dbReference type="Proteomes" id="UP000027284"/>
    </source>
</evidence>
<evidence type="ECO:0000259" key="6">
    <source>
        <dbReference type="PROSITE" id="PS50893"/>
    </source>
</evidence>
<sequence>MAEALAPILRIENIHAGYGKKEILHGVSLALAPGEIVALIGPNGAGKSTLLKVVAGLLRPSQGHISYWGKDITAVPTFQRARSGIGYLIQGGAIFPSLTAEDHLLLGRRSALRGGRSPRNHFGRLPLPNDARRWRAAAGLFSGGERQALALATILASDPQLLLADEPSAGLSPAAASDLLASLAAASRERNVAVLWVEQRVAEVLPLANRAVLLRAGRVAAETSEPTQWLDGDTLSELMFREDS</sequence>
<dbReference type="AlphaFoldDB" id="A0A062XU13"/>
<accession>A0A062XU13</accession>
<reference evidence="7 8" key="1">
    <citation type="submission" date="2014-04" db="EMBL/GenBank/DDBJ databases">
        <title>The Genome Sequence of Thermoanaerobaculum aquaticum MP-01, The First Cultivated Group 23 Acidobacterium.</title>
        <authorList>
            <person name="Stamps B.W."/>
            <person name="Losey N.A."/>
            <person name="Lawson P.A."/>
            <person name="Stevenson B.S."/>
        </authorList>
    </citation>
    <scope>NUCLEOTIDE SEQUENCE [LARGE SCALE GENOMIC DNA]</scope>
    <source>
        <strain evidence="7 8">MP-01</strain>
    </source>
</reference>
<dbReference type="Pfam" id="PF00005">
    <property type="entry name" value="ABC_tran"/>
    <property type="match status" value="1"/>
</dbReference>
<evidence type="ECO:0000313" key="7">
    <source>
        <dbReference type="EMBL" id="KDA52839.1"/>
    </source>
</evidence>
<comment type="caution">
    <text evidence="7">The sequence shown here is derived from an EMBL/GenBank/DDBJ whole genome shotgun (WGS) entry which is preliminary data.</text>
</comment>
<dbReference type="InterPro" id="IPR017871">
    <property type="entry name" value="ABC_transporter-like_CS"/>
</dbReference>
<feature type="domain" description="ABC transporter" evidence="6">
    <location>
        <begin position="9"/>
        <end position="241"/>
    </location>
</feature>
<dbReference type="Proteomes" id="UP000027284">
    <property type="component" value="Unassembled WGS sequence"/>
</dbReference>
<keyword evidence="5" id="KW-0029">Amino-acid transport</keyword>
<dbReference type="STRING" id="1312852.EG19_10165"/>
<protein>
    <recommendedName>
        <fullName evidence="6">ABC transporter domain-containing protein</fullName>
    </recommendedName>
</protein>
<keyword evidence="8" id="KW-1185">Reference proteome</keyword>
<dbReference type="GO" id="GO:0015658">
    <property type="term" value="F:branched-chain amino acid transmembrane transporter activity"/>
    <property type="evidence" value="ECO:0007669"/>
    <property type="project" value="TreeGrafter"/>
</dbReference>
<dbReference type="InterPro" id="IPR052156">
    <property type="entry name" value="BCAA_Transport_ATP-bd_LivF"/>
</dbReference>
<proteinExistence type="inferred from homology"/>
<dbReference type="GO" id="GO:0016887">
    <property type="term" value="F:ATP hydrolysis activity"/>
    <property type="evidence" value="ECO:0007669"/>
    <property type="project" value="InterPro"/>
</dbReference>
<organism evidence="7 8">
    <name type="scientific">Thermoanaerobaculum aquaticum</name>
    <dbReference type="NCBI Taxonomy" id="1312852"/>
    <lineage>
        <taxon>Bacteria</taxon>
        <taxon>Pseudomonadati</taxon>
        <taxon>Acidobacteriota</taxon>
        <taxon>Thermoanaerobaculia</taxon>
        <taxon>Thermoanaerobaculales</taxon>
        <taxon>Thermoanaerobaculaceae</taxon>
        <taxon>Thermoanaerobaculum</taxon>
    </lineage>
</organism>
<evidence type="ECO:0000256" key="5">
    <source>
        <dbReference type="ARBA" id="ARBA00022970"/>
    </source>
</evidence>
<dbReference type="GO" id="GO:0005524">
    <property type="term" value="F:ATP binding"/>
    <property type="evidence" value="ECO:0007669"/>
    <property type="project" value="UniProtKB-KW"/>
</dbReference>
<dbReference type="SMART" id="SM00382">
    <property type="entry name" value="AAA"/>
    <property type="match status" value="1"/>
</dbReference>
<keyword evidence="4" id="KW-0067">ATP-binding</keyword>
<dbReference type="Gene3D" id="3.40.50.300">
    <property type="entry name" value="P-loop containing nucleotide triphosphate hydrolases"/>
    <property type="match status" value="1"/>
</dbReference>